<evidence type="ECO:0000256" key="4">
    <source>
        <dbReference type="ARBA" id="ARBA00022989"/>
    </source>
</evidence>
<feature type="transmembrane region" description="Helical" evidence="10">
    <location>
        <begin position="104"/>
        <end position="127"/>
    </location>
</feature>
<proteinExistence type="predicted"/>
<evidence type="ECO:0000256" key="3">
    <source>
        <dbReference type="ARBA" id="ARBA00022692"/>
    </source>
</evidence>
<feature type="domain" description="G-protein coupled receptors family 1 profile" evidence="11">
    <location>
        <begin position="86"/>
        <end position="354"/>
    </location>
</feature>
<dbReference type="STRING" id="34508.A0A4U8V3U3"/>
<dbReference type="PROSITE" id="PS50262">
    <property type="entry name" value="G_PROTEIN_RECEP_F1_2"/>
    <property type="match status" value="1"/>
</dbReference>
<protein>
    <recommendedName>
        <fullName evidence="11">G-protein coupled receptors family 1 profile domain-containing protein</fullName>
    </recommendedName>
</protein>
<dbReference type="GO" id="GO:0005886">
    <property type="term" value="C:plasma membrane"/>
    <property type="evidence" value="ECO:0007669"/>
    <property type="project" value="UniProtKB-SubCell"/>
</dbReference>
<evidence type="ECO:0000256" key="1">
    <source>
        <dbReference type="ARBA" id="ARBA00004651"/>
    </source>
</evidence>
<reference evidence="12" key="1">
    <citation type="submission" date="2013-11" db="EMBL/GenBank/DDBJ databases">
        <authorList>
            <person name="Sternberg P."/>
            <person name="Dillman A."/>
            <person name="Macchietto M."/>
        </authorList>
    </citation>
    <scope>NUCLEOTIDE SEQUENCE</scope>
    <source>
        <strain evidence="12">ALL</strain>
    </source>
</reference>
<feature type="transmembrane region" description="Helical" evidence="10">
    <location>
        <begin position="192"/>
        <end position="212"/>
    </location>
</feature>
<evidence type="ECO:0000256" key="2">
    <source>
        <dbReference type="ARBA" id="ARBA00022475"/>
    </source>
</evidence>
<comment type="subcellular location">
    <subcellularLocation>
        <location evidence="1">Cell membrane</location>
        <topology evidence="1">Multi-pass membrane protein</topology>
    </subcellularLocation>
</comment>
<reference evidence="12" key="2">
    <citation type="journal article" date="2015" name="Genome Biol.">
        <title>Comparative genomics of Steinernema reveals deeply conserved gene regulatory networks.</title>
        <authorList>
            <person name="Dillman A.R."/>
            <person name="Macchietto M."/>
            <person name="Porter C.F."/>
            <person name="Rogers A."/>
            <person name="Williams B."/>
            <person name="Antoshechkin I."/>
            <person name="Lee M.M."/>
            <person name="Goodwin Z."/>
            <person name="Lu X."/>
            <person name="Lewis E.E."/>
            <person name="Goodrich-Blair H."/>
            <person name="Stock S.P."/>
            <person name="Adams B.J."/>
            <person name="Sternberg P.W."/>
            <person name="Mortazavi A."/>
        </authorList>
    </citation>
    <scope>NUCLEOTIDE SEQUENCE [LARGE SCALE GENOMIC DNA]</scope>
    <source>
        <strain evidence="12">ALL</strain>
    </source>
</reference>
<accession>A0A4U8V3U3</accession>
<sequence>MNMTVNESVLWTSATLLPPPMFLDLNQTNHLLDVSTMNPLLNPLAMMVTTAAPRGPMDHPYIKYARNVYIWLVPFMIAVLSVAILGNAIIVISSPYLVAPVNPYLRMCVSLAAADMWAASLLIAGLIGNSYMPVVMRVKKSSECISAVLEIFRISGMLTSDLHIFALAVNQFVGIMWPLRYKMMITTRRIRCLILALWVGPLLFLFAWFIALPNDGLRHPKCYFNFYSKLPFRLTIFLFFIIPLLATYALYVIILSTLLKVKAKCDINVNLRRLGHSTYRSRVQSKLKLVWTTLLILGTFTLSWGVCVLYFALVCVDGCIFIYRQSVSFYLGFFLNSSVNFLVMIKLAINPCIYAFRIRHIRNSIFSLFRSINPRRNAYRPSISLTASTHGGFTTAVQVSGYGYSDDPRRANQEISQDDFLLDLDCPLTTAPSRQENSVALRHIESNGNCEDHSLLSAARRKKRDRHALNEWA</sequence>
<dbReference type="CDD" id="cd00637">
    <property type="entry name" value="7tm_classA_rhodopsin-like"/>
    <property type="match status" value="1"/>
</dbReference>
<keyword evidence="4 10" id="KW-1133">Transmembrane helix</keyword>
<comment type="caution">
    <text evidence="12">The sequence shown here is derived from an EMBL/GenBank/DDBJ whole genome shotgun (WGS) entry which is preliminary data.</text>
</comment>
<dbReference type="PANTHER" id="PTHR24246:SF27">
    <property type="entry name" value="ADENOSINE RECEPTOR, ISOFORM A"/>
    <property type="match status" value="1"/>
</dbReference>
<dbReference type="Gene3D" id="1.20.1070.10">
    <property type="entry name" value="Rhodopsin 7-helix transmembrane proteins"/>
    <property type="match status" value="1"/>
</dbReference>
<name>A0A4U8V3U3_STECR</name>
<dbReference type="OrthoDB" id="5864904at2759"/>
<evidence type="ECO:0000259" key="11">
    <source>
        <dbReference type="PROSITE" id="PS50262"/>
    </source>
</evidence>
<feature type="transmembrane region" description="Helical" evidence="10">
    <location>
        <begin position="232"/>
        <end position="254"/>
    </location>
</feature>
<keyword evidence="9" id="KW-0807">Transducer</keyword>
<feature type="transmembrane region" description="Helical" evidence="10">
    <location>
        <begin position="68"/>
        <end position="92"/>
    </location>
</feature>
<dbReference type="SUPFAM" id="SSF81321">
    <property type="entry name" value="Family A G protein-coupled receptor-like"/>
    <property type="match status" value="1"/>
</dbReference>
<dbReference type="InterPro" id="IPR000276">
    <property type="entry name" value="GPCR_Rhodpsn"/>
</dbReference>
<feature type="transmembrane region" description="Helical" evidence="10">
    <location>
        <begin position="329"/>
        <end position="349"/>
    </location>
</feature>
<keyword evidence="8" id="KW-0325">Glycoprotein</keyword>
<evidence type="ECO:0000256" key="10">
    <source>
        <dbReference type="SAM" id="Phobius"/>
    </source>
</evidence>
<keyword evidence="7" id="KW-0675">Receptor</keyword>
<feature type="transmembrane region" description="Helical" evidence="10">
    <location>
        <begin position="290"/>
        <end position="323"/>
    </location>
</feature>
<dbReference type="Pfam" id="PF00001">
    <property type="entry name" value="7tm_1"/>
    <property type="match status" value="1"/>
</dbReference>
<keyword evidence="5" id="KW-0297">G-protein coupled receptor</keyword>
<dbReference type="AlphaFoldDB" id="A0A4U8V3U3"/>
<dbReference type="PANTHER" id="PTHR24246">
    <property type="entry name" value="OLFACTORY RECEPTOR AND ADENOSINE RECEPTOR"/>
    <property type="match status" value="1"/>
</dbReference>
<reference evidence="12" key="3">
    <citation type="journal article" date="2019" name="G3 (Bethesda)">
        <title>Hybrid Assembly of the Genome of the Entomopathogenic Nematode Steinernema carpocapsae Identifies the X-Chromosome.</title>
        <authorList>
            <person name="Serra L."/>
            <person name="Macchietto M."/>
            <person name="Macias-Munoz A."/>
            <person name="McGill C.J."/>
            <person name="Rodriguez I.M."/>
            <person name="Rodriguez B."/>
            <person name="Murad R."/>
            <person name="Mortazavi A."/>
        </authorList>
    </citation>
    <scope>NUCLEOTIDE SEQUENCE [LARGE SCALE GENOMIC DNA]</scope>
    <source>
        <strain evidence="12">ALL</strain>
    </source>
</reference>
<evidence type="ECO:0000256" key="7">
    <source>
        <dbReference type="ARBA" id="ARBA00023170"/>
    </source>
</evidence>
<gene>
    <name evidence="12" type="ORF">L596_006342</name>
</gene>
<dbReference type="InterPro" id="IPR017452">
    <property type="entry name" value="GPCR_Rhodpsn_7TM"/>
</dbReference>
<organism evidence="12">
    <name type="scientific">Steinernema carpocapsae</name>
    <name type="common">Entomopathogenic nematode</name>
    <dbReference type="NCBI Taxonomy" id="34508"/>
    <lineage>
        <taxon>Eukaryota</taxon>
        <taxon>Metazoa</taxon>
        <taxon>Ecdysozoa</taxon>
        <taxon>Nematoda</taxon>
        <taxon>Chromadorea</taxon>
        <taxon>Rhabditida</taxon>
        <taxon>Tylenchina</taxon>
        <taxon>Panagrolaimomorpha</taxon>
        <taxon>Strongyloidoidea</taxon>
        <taxon>Steinernematidae</taxon>
        <taxon>Steinernema</taxon>
    </lineage>
</organism>
<keyword evidence="6 10" id="KW-0472">Membrane</keyword>
<evidence type="ECO:0000256" key="8">
    <source>
        <dbReference type="ARBA" id="ARBA00023180"/>
    </source>
</evidence>
<evidence type="ECO:0000256" key="5">
    <source>
        <dbReference type="ARBA" id="ARBA00023040"/>
    </source>
</evidence>
<dbReference type="GO" id="GO:0004930">
    <property type="term" value="F:G protein-coupled receptor activity"/>
    <property type="evidence" value="ECO:0007669"/>
    <property type="project" value="UniProtKB-KW"/>
</dbReference>
<dbReference type="EMBL" id="AZBU02000001">
    <property type="protein sequence ID" value="TMS39884.1"/>
    <property type="molecule type" value="Genomic_DNA"/>
</dbReference>
<evidence type="ECO:0000256" key="9">
    <source>
        <dbReference type="ARBA" id="ARBA00023224"/>
    </source>
</evidence>
<evidence type="ECO:0000313" key="12">
    <source>
        <dbReference type="EMBL" id="TMS39884.1"/>
    </source>
</evidence>
<evidence type="ECO:0000256" key="6">
    <source>
        <dbReference type="ARBA" id="ARBA00023136"/>
    </source>
</evidence>
<keyword evidence="3 10" id="KW-0812">Transmembrane</keyword>
<keyword evidence="2" id="KW-1003">Cell membrane</keyword>
<dbReference type="PRINTS" id="PR00237">
    <property type="entry name" value="GPCRRHODOPSN"/>
</dbReference>